<reference evidence="1" key="1">
    <citation type="submission" date="2020-11" db="EMBL/GenBank/DDBJ databases">
        <title>Nocardioides cynanchi sp. nov., isolated from soil of rhizosphere of Cynanchum wilfordii.</title>
        <authorList>
            <person name="Lee J.-S."/>
            <person name="Suh M.K."/>
            <person name="Kim J.-S."/>
        </authorList>
    </citation>
    <scope>NUCLEOTIDE SEQUENCE</scope>
    <source>
        <strain evidence="1">KCTC 19276</strain>
    </source>
</reference>
<comment type="caution">
    <text evidence="1">The sequence shown here is derived from an EMBL/GenBank/DDBJ whole genome shotgun (WGS) entry which is preliminary data.</text>
</comment>
<evidence type="ECO:0000313" key="2">
    <source>
        <dbReference type="Proteomes" id="UP000660668"/>
    </source>
</evidence>
<proteinExistence type="predicted"/>
<dbReference type="AlphaFoldDB" id="A0A930VPU1"/>
<dbReference type="Pfam" id="PF10604">
    <property type="entry name" value="Polyketide_cyc2"/>
    <property type="match status" value="1"/>
</dbReference>
<sequence length="146" mass="15691">MGTFSVTLDLPHAPEVLFRYLAEPRNRPEWQSSLKAVVDVDPGQPHEGMRWRDVTKVGVKPQMRLTELVPYRVLSEIGTWHGVDGLLTLRFVKVGDGTRVTAEGKVRGSGAFALAAAAAGRLAPATIKADLLRASAALAAPPPEEA</sequence>
<dbReference type="Gene3D" id="3.30.530.20">
    <property type="match status" value="1"/>
</dbReference>
<dbReference type="SUPFAM" id="SSF55961">
    <property type="entry name" value="Bet v1-like"/>
    <property type="match status" value="1"/>
</dbReference>
<accession>A0A930VPU1</accession>
<evidence type="ECO:0000313" key="1">
    <source>
        <dbReference type="EMBL" id="MBF4768695.1"/>
    </source>
</evidence>
<dbReference type="EMBL" id="JADKPO010000016">
    <property type="protein sequence ID" value="MBF4768695.1"/>
    <property type="molecule type" value="Genomic_DNA"/>
</dbReference>
<dbReference type="RefSeq" id="WP_194696845.1">
    <property type="nucleotide sequence ID" value="NZ_JADKPO010000016.1"/>
</dbReference>
<name>A0A930VPU1_9ACTN</name>
<dbReference type="Proteomes" id="UP000660668">
    <property type="component" value="Unassembled WGS sequence"/>
</dbReference>
<protein>
    <submittedName>
        <fullName evidence="1">SRPBCC family protein</fullName>
    </submittedName>
</protein>
<organism evidence="1 2">
    <name type="scientific">Nocardioides agariphilus</name>
    <dbReference type="NCBI Taxonomy" id="433664"/>
    <lineage>
        <taxon>Bacteria</taxon>
        <taxon>Bacillati</taxon>
        <taxon>Actinomycetota</taxon>
        <taxon>Actinomycetes</taxon>
        <taxon>Propionibacteriales</taxon>
        <taxon>Nocardioidaceae</taxon>
        <taxon>Nocardioides</taxon>
    </lineage>
</organism>
<dbReference type="InterPro" id="IPR023393">
    <property type="entry name" value="START-like_dom_sf"/>
</dbReference>
<gene>
    <name evidence="1" type="ORF">ISU10_13065</name>
</gene>
<dbReference type="InterPro" id="IPR019587">
    <property type="entry name" value="Polyketide_cyclase/dehydratase"/>
</dbReference>
<keyword evidence="2" id="KW-1185">Reference proteome</keyword>